<gene>
    <name evidence="6" type="ORF">HA052_18815</name>
</gene>
<keyword evidence="3" id="KW-0843">Virulence</keyword>
<evidence type="ECO:0000256" key="2">
    <source>
        <dbReference type="ARBA" id="ARBA00022525"/>
    </source>
</evidence>
<protein>
    <submittedName>
        <fullName evidence="6">Toxin</fullName>
    </submittedName>
</protein>
<dbReference type="Pfam" id="PF12256">
    <property type="entry name" value="TcdB_toxin_midN"/>
    <property type="match status" value="1"/>
</dbReference>
<dbReference type="EMBL" id="JAAOMA010000031">
    <property type="protein sequence ID" value="NHR07246.1"/>
    <property type="molecule type" value="Genomic_DNA"/>
</dbReference>
<feature type="domain" description="Insecticide toxin TcdB middle/C-terminal" evidence="4">
    <location>
        <begin position="870"/>
        <end position="1016"/>
    </location>
</feature>
<dbReference type="SUPFAM" id="SSF69318">
    <property type="entry name" value="Integrin alpha N-terminal domain"/>
    <property type="match status" value="1"/>
</dbReference>
<dbReference type="InterPro" id="IPR003284">
    <property type="entry name" value="Sal_SpvB"/>
</dbReference>
<dbReference type="InterPro" id="IPR028994">
    <property type="entry name" value="Integrin_alpha_N"/>
</dbReference>
<comment type="subcellular location">
    <subcellularLocation>
        <location evidence="1">Secreted</location>
    </subcellularLocation>
</comment>
<evidence type="ECO:0000256" key="3">
    <source>
        <dbReference type="ARBA" id="ARBA00023026"/>
    </source>
</evidence>
<keyword evidence="7" id="KW-1185">Reference proteome</keyword>
<evidence type="ECO:0000313" key="7">
    <source>
        <dbReference type="Proteomes" id="UP001515641"/>
    </source>
</evidence>
<dbReference type="InterPro" id="IPR022045">
    <property type="entry name" value="TcdB_toxin_mid/N"/>
</dbReference>
<comment type="caution">
    <text evidence="6">The sequence shown here is derived from an EMBL/GenBank/DDBJ whole genome shotgun (WGS) entry which is preliminary data.</text>
</comment>
<dbReference type="RefSeq" id="WP_166453083.1">
    <property type="nucleotide sequence ID" value="NZ_JAAOMA010000031.1"/>
</dbReference>
<organism evidence="6 7">
    <name type="scientific">Chromobacterium fluminis</name>
    <dbReference type="NCBI Taxonomy" id="3044269"/>
    <lineage>
        <taxon>Bacteria</taxon>
        <taxon>Pseudomonadati</taxon>
        <taxon>Pseudomonadota</taxon>
        <taxon>Betaproteobacteria</taxon>
        <taxon>Neisseriales</taxon>
        <taxon>Chromobacteriaceae</taxon>
        <taxon>Chromobacterium</taxon>
    </lineage>
</organism>
<name>A0ABX0L8I3_9NEIS</name>
<feature type="domain" description="Insecticide toxin TcdB middle/N-terminal" evidence="5">
    <location>
        <begin position="660"/>
        <end position="820"/>
    </location>
</feature>
<accession>A0ABX0L8I3</accession>
<sequence length="1484" mass="164862">MQKDTSVAVQSLALPKGGGAIVGLGDNLSPIGPSGMAELTLPLPVSAGRGYAPALMLSYNSGAGNGSFGLGWQLGLMTIQRRTNQGVPRYDGGPEDEFVGPDGEILVSERDAQGKTVTTTVTQYGAKDLGKTYQVTRYFPRIESAFHRIERWQGADGPNNPTGDFWLIHDADGQLHCLGKTAAARIANPARPEQVAEWLIEESVNPVCEHIYYRYVAENDENVKAANETTRDHIANRYLAEVYYGNQTAVADLYLWDTLDASGQGWLFSMVLDYGERGIALDIVPPYAVLSGGVWLLRADSFSRYQYGFELRTHRLCRQVLMFHHFANELQRDHTLVQRLLLTYRESPVVSQLTQVRTLAYEPDNTVQSLPPLEFAHSEFDPRTQAGSHQVFDGVPELNNLTHYQMVDLFGEGLPGVLFRHGTGWRYRPPIRGKADPDEVAYGDWQTLPVVPAMQPVRLALMDIDGDGRLDWLVTQSGISGCFSLREGNQWSGFTPFNALPVEFFHPQAQLADLVGAGLSDLALIGPKSVRLYANQRDGYAKPIDVSYRDDEPGLPIVGRDARELVAFSDMLGSGQPHLVSIRHDGITCWPNLGRGGFGKPFKLAPLDFDWTTFNPDQVFLADLDGSGATDLIYIERDCLTIYLNQSGNSLAVPIRLPLPEGLIFDRLCRVSFADLQGLGVASLVISHPHMVPSHWRLDFARVKPYLIVSVNNNMGASTTFKYRSSAQYWLDDKFADPRLTSALPMPVHTLAQVVTLDEITGNSVTQQYGYHHGVYDGVEREFRGFGLVTAQDAKCIVEADHSIQADAPPLLTKTWYHTGRETDESTLPGSPYHDANAVMVKATRLTRYDTTQKQDVEFDPKGDATTRYWLFRALKGMPLRQEVYGLDGSDKEAIPYSVSTSRYQVRLVQAASGCPAPVVLPSALEQVAYTYERIAVDPMVSQQVQLQRDQYGAVIWQVGINYPRRPKGSSNPYPDSLPSTSWSSSYDDQQTGLILNEQRSAPLHLENPHAWLLGLPFQQRGNVLTYEASQVPSGGLNFELLSQADGLLGPAQPRVYAGQQRIVYTLMWPALVDHVESAEFDDEALKAFDGVLDGTARGDLLKQAGYQLVDRVLSPGSELERQVWIASRGYTDYLPASGFYRPSSQRSSQLTGAVKYGYDGNTCMLTKTTDALGNETVAQYDYRFLQPRHIVDLNANMQEVRLDALGRVVTGWFYGTEGGQEVGFLHGMEYSPTGLTVALAIENAGKARQQVASIQLVDPFSWMGQLTQEVLEPVSGDILSLWSTLQARGFITADGWILSAGHRWATEAVTPPDGLDKLRALIQETARNPVRSAILVADRYPSDPEQQVRVSMTYFDGWGRTLQAVQKVPPGAAWQRDAHGELVVDRDQKPVTVDTPTRWAVSGKVEYNNKGQPVRSYQPYFINDWRYVVDTAMRTCGFADTHFYDATGREVRVVTAKGYVRRTGFYPWFTVMEDENDTWQPTA</sequence>
<proteinExistence type="predicted"/>
<dbReference type="Pfam" id="PF03534">
    <property type="entry name" value="SpvB"/>
    <property type="match status" value="1"/>
</dbReference>
<evidence type="ECO:0000259" key="4">
    <source>
        <dbReference type="Pfam" id="PF12255"/>
    </source>
</evidence>
<dbReference type="PRINTS" id="PR01341">
    <property type="entry name" value="SALSPVBPROT"/>
</dbReference>
<keyword evidence="2" id="KW-0964">Secreted</keyword>
<evidence type="ECO:0000259" key="5">
    <source>
        <dbReference type="Pfam" id="PF12256"/>
    </source>
</evidence>
<reference evidence="6 7" key="1">
    <citation type="submission" date="2020-03" db="EMBL/GenBank/DDBJ databases">
        <title>Draft genome sequence of environmentally isolated cultures.</title>
        <authorList>
            <person name="Wilson H.S."/>
            <person name="De Leon M.E."/>
        </authorList>
    </citation>
    <scope>NUCLEOTIDE SEQUENCE [LARGE SCALE GENOMIC DNA]</scope>
    <source>
        <strain evidence="6 7">HSC-31F16</strain>
    </source>
</reference>
<dbReference type="Pfam" id="PF12255">
    <property type="entry name" value="TcdB_toxin_midC"/>
    <property type="match status" value="1"/>
</dbReference>
<dbReference type="Proteomes" id="UP001515641">
    <property type="component" value="Unassembled WGS sequence"/>
</dbReference>
<evidence type="ECO:0000256" key="1">
    <source>
        <dbReference type="ARBA" id="ARBA00004613"/>
    </source>
</evidence>
<evidence type="ECO:0000313" key="6">
    <source>
        <dbReference type="EMBL" id="NHR07246.1"/>
    </source>
</evidence>
<dbReference type="InterPro" id="IPR022044">
    <property type="entry name" value="TcdB_toxin_mid/C"/>
</dbReference>